<dbReference type="SUPFAM" id="SSF52172">
    <property type="entry name" value="CheY-like"/>
    <property type="match status" value="1"/>
</dbReference>
<comment type="caution">
    <text evidence="2">The sequence shown here is derived from an EMBL/GenBank/DDBJ whole genome shotgun (WGS) entry which is preliminary data.</text>
</comment>
<evidence type="ECO:0000313" key="2">
    <source>
        <dbReference type="EMBL" id="KAA5804708.1"/>
    </source>
</evidence>
<name>A0A5M6ZN86_9PROT</name>
<dbReference type="SUPFAM" id="SSF55073">
    <property type="entry name" value="Nucleotide cyclase"/>
    <property type="match status" value="1"/>
</dbReference>
<organism evidence="2 3">
    <name type="scientific">Alkalicaulis satelles</name>
    <dbReference type="NCBI Taxonomy" id="2609175"/>
    <lineage>
        <taxon>Bacteria</taxon>
        <taxon>Pseudomonadati</taxon>
        <taxon>Pseudomonadota</taxon>
        <taxon>Alphaproteobacteria</taxon>
        <taxon>Maricaulales</taxon>
        <taxon>Maricaulaceae</taxon>
        <taxon>Alkalicaulis</taxon>
    </lineage>
</organism>
<reference evidence="2 3" key="1">
    <citation type="submission" date="2019-09" db="EMBL/GenBank/DDBJ databases">
        <authorList>
            <person name="Kevbrin V."/>
            <person name="Grouzdev D.S."/>
        </authorList>
    </citation>
    <scope>NUCLEOTIDE SEQUENCE [LARGE SCALE GENOMIC DNA]</scope>
    <source>
        <strain evidence="2 3">G-192</strain>
    </source>
</reference>
<dbReference type="InterPro" id="IPR043128">
    <property type="entry name" value="Rev_trsase/Diguanyl_cyclase"/>
</dbReference>
<dbReference type="InterPro" id="IPR000160">
    <property type="entry name" value="GGDEF_dom"/>
</dbReference>
<feature type="domain" description="GGDEF" evidence="1">
    <location>
        <begin position="264"/>
        <end position="365"/>
    </location>
</feature>
<dbReference type="RefSeq" id="WP_150021739.1">
    <property type="nucleotide sequence ID" value="NZ_VWOJ01000001.1"/>
</dbReference>
<dbReference type="InterPro" id="IPR011006">
    <property type="entry name" value="CheY-like_superfamily"/>
</dbReference>
<evidence type="ECO:0000313" key="3">
    <source>
        <dbReference type="Proteomes" id="UP000325122"/>
    </source>
</evidence>
<evidence type="ECO:0000259" key="1">
    <source>
        <dbReference type="Pfam" id="PF00990"/>
    </source>
</evidence>
<dbReference type="Gene3D" id="3.40.50.2300">
    <property type="match status" value="1"/>
</dbReference>
<sequence length="416" mass="43585">MGRAYSILVLAQGDLAIEASAGLKGLGFAVTMAAPDAAPGGAFEAVVSFSPVRSSVVADRIHLAVGDHAAPGAGARLQTGAHPIQIAARLRALIRLSVLEDAADLRAADARAAGVNPAAAPVSHDSGGVLFVGAPCPAFLRLEHALRGANVDTIAAFSTFTAFDYLHERAFDAVVLNTEPDAELAHTVCSAMRRNTRLYHTPAILLTRGEAYAGADEAFARGASDLLSARAGDDDMRQRVTALALERRRRRRAKALLEACRAPAFLDQSTDLFALAFGERHLASLLERMAARGQALSLVALTAEAPAHCGASHVSAALDQFASMLRHCVRAEDLAVRADAGRFWLALPNTRPEDAQLVAARVAAIAECTAYEGRDPLQPFRLDVISHVFEPAPGGDVPSVLASAFSAQPAMRAAAG</sequence>
<dbReference type="EMBL" id="VWOJ01000001">
    <property type="protein sequence ID" value="KAA5804708.1"/>
    <property type="molecule type" value="Genomic_DNA"/>
</dbReference>
<dbReference type="Proteomes" id="UP000325122">
    <property type="component" value="Unassembled WGS sequence"/>
</dbReference>
<dbReference type="Pfam" id="PF00990">
    <property type="entry name" value="GGDEF"/>
    <property type="match status" value="1"/>
</dbReference>
<proteinExistence type="predicted"/>
<gene>
    <name evidence="2" type="ORF">F1654_01515</name>
</gene>
<dbReference type="InterPro" id="IPR029787">
    <property type="entry name" value="Nucleotide_cyclase"/>
</dbReference>
<protein>
    <submittedName>
        <fullName evidence="2">Diguanylate cyclase</fullName>
    </submittedName>
</protein>
<keyword evidence="3" id="KW-1185">Reference proteome</keyword>
<dbReference type="Gene3D" id="3.30.70.270">
    <property type="match status" value="1"/>
</dbReference>
<dbReference type="AlphaFoldDB" id="A0A5M6ZN86"/>
<accession>A0A5M6ZN86</accession>